<evidence type="ECO:0000313" key="3">
    <source>
        <dbReference type="Proteomes" id="UP000234845"/>
    </source>
</evidence>
<dbReference type="Gene3D" id="1.10.3210.10">
    <property type="entry name" value="Hypothetical protein af1432"/>
    <property type="match status" value="1"/>
</dbReference>
<reference evidence="3" key="1">
    <citation type="submission" date="2017-11" db="EMBL/GenBank/DDBJ databases">
        <title>The draft genome sequence of Chromatocurvus sp. F02.</title>
        <authorList>
            <person name="Du Z.-J."/>
            <person name="Chang Y.-Q."/>
        </authorList>
    </citation>
    <scope>NUCLEOTIDE SEQUENCE [LARGE SCALE GENOMIC DNA]</scope>
    <source>
        <strain evidence="3">F02</strain>
    </source>
</reference>
<dbReference type="RefSeq" id="WP_101521980.1">
    <property type="nucleotide sequence ID" value="NZ_PKLZ01000009.1"/>
</dbReference>
<dbReference type="PANTHER" id="PTHR43155">
    <property type="entry name" value="CYCLIC DI-GMP PHOSPHODIESTERASE PA4108-RELATED"/>
    <property type="match status" value="1"/>
</dbReference>
<dbReference type="PROSITE" id="PS51832">
    <property type="entry name" value="HD_GYP"/>
    <property type="match status" value="1"/>
</dbReference>
<keyword evidence="3" id="KW-1185">Reference proteome</keyword>
<evidence type="ECO:0000259" key="1">
    <source>
        <dbReference type="PROSITE" id="PS51832"/>
    </source>
</evidence>
<dbReference type="AlphaFoldDB" id="A0A2N5Y0W5"/>
<dbReference type="Proteomes" id="UP000234845">
    <property type="component" value="Unassembled WGS sequence"/>
</dbReference>
<dbReference type="GO" id="GO:0008081">
    <property type="term" value="F:phosphoric diester hydrolase activity"/>
    <property type="evidence" value="ECO:0007669"/>
    <property type="project" value="UniProtKB-ARBA"/>
</dbReference>
<gene>
    <name evidence="2" type="ORF">CWI75_13260</name>
</gene>
<dbReference type="InterPro" id="IPR021812">
    <property type="entry name" value="DUF3391"/>
</dbReference>
<dbReference type="PANTHER" id="PTHR43155:SF2">
    <property type="entry name" value="CYCLIC DI-GMP PHOSPHODIESTERASE PA4108"/>
    <property type="match status" value="1"/>
</dbReference>
<dbReference type="Pfam" id="PF11871">
    <property type="entry name" value="DUF3391"/>
    <property type="match status" value="1"/>
</dbReference>
<dbReference type="SMART" id="SM00471">
    <property type="entry name" value="HDc"/>
    <property type="match status" value="1"/>
</dbReference>
<comment type="caution">
    <text evidence="2">The sequence shown here is derived from an EMBL/GenBank/DDBJ whole genome shotgun (WGS) entry which is preliminary data.</text>
</comment>
<name>A0A2N5Y0W5_9GAMM</name>
<dbReference type="CDD" id="cd00077">
    <property type="entry name" value="HDc"/>
    <property type="match status" value="1"/>
</dbReference>
<organism evidence="2 3">
    <name type="scientific">Kineobactrum sediminis</name>
    <dbReference type="NCBI Taxonomy" id="1905677"/>
    <lineage>
        <taxon>Bacteria</taxon>
        <taxon>Pseudomonadati</taxon>
        <taxon>Pseudomonadota</taxon>
        <taxon>Gammaproteobacteria</taxon>
        <taxon>Cellvibrionales</taxon>
        <taxon>Halieaceae</taxon>
        <taxon>Kineobactrum</taxon>
    </lineage>
</organism>
<dbReference type="Pfam" id="PF13487">
    <property type="entry name" value="HD_5"/>
    <property type="match status" value="1"/>
</dbReference>
<dbReference type="InterPro" id="IPR037522">
    <property type="entry name" value="HD_GYP_dom"/>
</dbReference>
<dbReference type="OrthoDB" id="9764808at2"/>
<dbReference type="SUPFAM" id="SSF109604">
    <property type="entry name" value="HD-domain/PDEase-like"/>
    <property type="match status" value="1"/>
</dbReference>
<accession>A0A2N5Y0W5</accession>
<feature type="domain" description="HD-GYP" evidence="1">
    <location>
        <begin position="143"/>
        <end position="339"/>
    </location>
</feature>
<protein>
    <submittedName>
        <fullName evidence="2">Diguanylate cyclase</fullName>
    </submittedName>
</protein>
<dbReference type="InterPro" id="IPR003607">
    <property type="entry name" value="HD/PDEase_dom"/>
</dbReference>
<dbReference type="EMBL" id="PKLZ01000009">
    <property type="protein sequence ID" value="PLW82045.1"/>
    <property type="molecule type" value="Genomic_DNA"/>
</dbReference>
<evidence type="ECO:0000313" key="2">
    <source>
        <dbReference type="EMBL" id="PLW82045.1"/>
    </source>
</evidence>
<sequence length="417" mass="46296">MLETLKISTNDLRVGMFVSALDRSWLETPFIIQGFRIESRTQIDKLREYCNYVFVDTVQSRQPAESFKVNAGGKQKRMPLEHIFYDRNLEQYGDKSNFVDEKPRAEAALEALVGDVCDIFEQVGNGGKIDVIQLKKSVEPLIGSISRNPDACLWISRLKQHDEYSYQHALSSAIWAVSLGRELGFSRQDLRSLAMGGMLMDVGKLQIDSGLLKAERQLTNSESAQMQDHVNHGLTILQDSGIINHDVTSMVAYHHERYDGSGYPFGMKGDEIPPVARIAAIVDTYGAITSNRGYAAAISPSNAIRVLYEARNTDFQAELVEAFIRAIGVYPAGTLVELSSGEVAVVIAEYRTRRLRPKVLVLLDKNKQQLPKATLLDLQDVCLAGKQEAINIARSLEPGAYGIDLACLELENARISA</sequence>
<proteinExistence type="predicted"/>